<reference evidence="2" key="1">
    <citation type="submission" date="2022-11" db="UniProtKB">
        <authorList>
            <consortium name="WormBaseParasite"/>
        </authorList>
    </citation>
    <scope>IDENTIFICATION</scope>
</reference>
<organism evidence="1 2">
    <name type="scientific">Romanomermis culicivorax</name>
    <name type="common">Nematode worm</name>
    <dbReference type="NCBI Taxonomy" id="13658"/>
    <lineage>
        <taxon>Eukaryota</taxon>
        <taxon>Metazoa</taxon>
        <taxon>Ecdysozoa</taxon>
        <taxon>Nematoda</taxon>
        <taxon>Enoplea</taxon>
        <taxon>Dorylaimia</taxon>
        <taxon>Mermithida</taxon>
        <taxon>Mermithoidea</taxon>
        <taxon>Mermithidae</taxon>
        <taxon>Romanomermis</taxon>
    </lineage>
</organism>
<evidence type="ECO:0000313" key="2">
    <source>
        <dbReference type="WBParaSite" id="nRc.2.0.1.t00882-RA"/>
    </source>
</evidence>
<sequence length="44" mass="4922">MTSVGSQIGLASNKEKEMVASLFCRLAFLIRRQLRAFGCDFKPT</sequence>
<name>A0A915HFR4_ROMCU</name>
<dbReference type="AlphaFoldDB" id="A0A915HFR4"/>
<accession>A0A915HFR4</accession>
<dbReference type="WBParaSite" id="nRc.2.0.1.t00882-RA">
    <property type="protein sequence ID" value="nRc.2.0.1.t00882-RA"/>
    <property type="gene ID" value="nRc.2.0.1.g00882"/>
</dbReference>
<protein>
    <submittedName>
        <fullName evidence="2">Uncharacterized protein</fullName>
    </submittedName>
</protein>
<evidence type="ECO:0000313" key="1">
    <source>
        <dbReference type="Proteomes" id="UP000887565"/>
    </source>
</evidence>
<dbReference type="Proteomes" id="UP000887565">
    <property type="component" value="Unplaced"/>
</dbReference>
<proteinExistence type="predicted"/>
<keyword evidence="1" id="KW-1185">Reference proteome</keyword>